<dbReference type="FunFam" id="3.40.50.10140:FF:000002">
    <property type="entry name" value="Interleukin 1 receptor accessory protein"/>
    <property type="match status" value="1"/>
</dbReference>
<dbReference type="Pfam" id="PF01582">
    <property type="entry name" value="TIR"/>
    <property type="match status" value="1"/>
</dbReference>
<feature type="domain" description="Ig-like" evidence="16">
    <location>
        <begin position="26"/>
        <end position="121"/>
    </location>
</feature>
<dbReference type="SMART" id="SM00409">
    <property type="entry name" value="IG"/>
    <property type="match status" value="3"/>
</dbReference>
<dbReference type="GO" id="GO:0004909">
    <property type="term" value="F:interleukin-1, type I, activating receptor activity"/>
    <property type="evidence" value="ECO:0007669"/>
    <property type="project" value="InterPro"/>
</dbReference>
<dbReference type="PRINTS" id="PR01537">
    <property type="entry name" value="INTRLKN1R1F"/>
</dbReference>
<name>A0A218UX53_9PASE</name>
<evidence type="ECO:0000256" key="9">
    <source>
        <dbReference type="ARBA" id="ARBA00023136"/>
    </source>
</evidence>
<evidence type="ECO:0000256" key="12">
    <source>
        <dbReference type="ARBA" id="ARBA00023180"/>
    </source>
</evidence>
<keyword evidence="7" id="KW-1133">Transmembrane helix</keyword>
<dbReference type="InterPro" id="IPR013783">
    <property type="entry name" value="Ig-like_fold"/>
</dbReference>
<dbReference type="InterPro" id="IPR036179">
    <property type="entry name" value="Ig-like_dom_sf"/>
</dbReference>
<dbReference type="SUPFAM" id="SSF48726">
    <property type="entry name" value="Immunoglobulin"/>
    <property type="match status" value="3"/>
</dbReference>
<evidence type="ECO:0000256" key="7">
    <source>
        <dbReference type="ARBA" id="ARBA00022989"/>
    </source>
</evidence>
<evidence type="ECO:0000256" key="10">
    <source>
        <dbReference type="ARBA" id="ARBA00023157"/>
    </source>
</evidence>
<evidence type="ECO:0000256" key="4">
    <source>
        <dbReference type="ARBA" id="ARBA00022729"/>
    </source>
</evidence>
<evidence type="ECO:0000256" key="11">
    <source>
        <dbReference type="ARBA" id="ARBA00023170"/>
    </source>
</evidence>
<dbReference type="FunFam" id="2.60.40.10:FF:001302">
    <property type="entry name" value="Interleukin 1 receptor like 2"/>
    <property type="match status" value="1"/>
</dbReference>
<dbReference type="InterPro" id="IPR004074">
    <property type="entry name" value="IL-1_rcpt_I/II-typ"/>
</dbReference>
<keyword evidence="5" id="KW-0677">Repeat</keyword>
<evidence type="ECO:0000256" key="3">
    <source>
        <dbReference type="ARBA" id="ARBA00022692"/>
    </source>
</evidence>
<dbReference type="Proteomes" id="UP000197619">
    <property type="component" value="Unassembled WGS sequence"/>
</dbReference>
<comment type="subcellular location">
    <subcellularLocation>
        <location evidence="1">Membrane</location>
        <topology evidence="1">Single-pass type I membrane protein</topology>
    </subcellularLocation>
</comment>
<evidence type="ECO:0000256" key="13">
    <source>
        <dbReference type="ARBA" id="ARBA00023198"/>
    </source>
</evidence>
<evidence type="ECO:0000259" key="16">
    <source>
        <dbReference type="PROSITE" id="PS50835"/>
    </source>
</evidence>
<dbReference type="PROSITE" id="PS50104">
    <property type="entry name" value="TIR"/>
    <property type="match status" value="1"/>
</dbReference>
<sequence length="520" mass="59763">MEKTSDLQQNMTSIFLLIGLLIVLIPLFSAERCVICDYFVLVGEPIAITCPVITLPVLHSDYNLTWYKNGSATAVTTERDARIHQREGLLWFIPAMLEDSGLYECNVRSLNHSNKKTINLTVFKNDNGLCFNGKMKFEQKVMSTSTGKIICPDLEQFKNEDSDQPEVHWYKECKPGFLEDKRLVLAEGENAVLIRNVTVQDRGNYTCRMVYTYMGKQFNVSRTISLEVKEKPLQMQPEFIYPRNNTIEVDLGSHVVMECNISSGINGLIPFWQVNDEDVDIFDKTYREQFYEEGLPHGLAVSGTKFNISKVEVKDYAYKFFCHFIYGSQQFTAYIKLEYPVSDEKIYDAYVLYPKSRESCLYSSDIFALKILPEVLERQCGYSLFILGRDDLPGEAVISVADEKIRQSRRVIIVLVPEPSCYSILEDESEKQLAMHSALIQDGIKVILIELVKIQDYATMPESIRYIKQKHGVIQWKGDFSERSHSARTSFWKKVRYQMPSRKSGSLSRLSLLPKDLNLP</sequence>
<keyword evidence="4" id="KW-0732">Signal</keyword>
<evidence type="ECO:0000256" key="2">
    <source>
        <dbReference type="ARBA" id="ARBA00009752"/>
    </source>
</evidence>
<dbReference type="PANTHER" id="PTHR11890">
    <property type="entry name" value="INTERLEUKIN-1 RECEPTOR FAMILY MEMBER"/>
    <property type="match status" value="1"/>
</dbReference>
<comment type="similarity">
    <text evidence="2">Belongs to the interleukin-1 receptor family.</text>
</comment>
<dbReference type="PRINTS" id="PR01538">
    <property type="entry name" value="INTRLEUKN1R1"/>
</dbReference>
<dbReference type="InterPro" id="IPR003599">
    <property type="entry name" value="Ig_sub"/>
</dbReference>
<dbReference type="Gene3D" id="2.60.40.10">
    <property type="entry name" value="Immunoglobulins"/>
    <property type="match status" value="3"/>
</dbReference>
<dbReference type="AlphaFoldDB" id="A0A218UX53"/>
<dbReference type="GO" id="GO:0050727">
    <property type="term" value="P:regulation of inflammatory response"/>
    <property type="evidence" value="ECO:0007669"/>
    <property type="project" value="TreeGrafter"/>
</dbReference>
<comment type="caution">
    <text evidence="17">The sequence shown here is derived from an EMBL/GenBank/DDBJ whole genome shotgun (WGS) entry which is preliminary data.</text>
</comment>
<evidence type="ECO:0000313" key="17">
    <source>
        <dbReference type="EMBL" id="OWK58218.1"/>
    </source>
</evidence>
<dbReference type="Gene3D" id="3.40.50.10140">
    <property type="entry name" value="Toll/interleukin-1 receptor homology (TIR) domain"/>
    <property type="match status" value="1"/>
</dbReference>
<evidence type="ECO:0000256" key="6">
    <source>
        <dbReference type="ARBA" id="ARBA00022801"/>
    </source>
</evidence>
<proteinExistence type="inferred from homology"/>
<organism evidence="17 18">
    <name type="scientific">Lonchura striata</name>
    <name type="common">white-rumped munia</name>
    <dbReference type="NCBI Taxonomy" id="40157"/>
    <lineage>
        <taxon>Eukaryota</taxon>
        <taxon>Metazoa</taxon>
        <taxon>Chordata</taxon>
        <taxon>Craniata</taxon>
        <taxon>Vertebrata</taxon>
        <taxon>Euteleostomi</taxon>
        <taxon>Archelosauria</taxon>
        <taxon>Archosauria</taxon>
        <taxon>Dinosauria</taxon>
        <taxon>Saurischia</taxon>
        <taxon>Theropoda</taxon>
        <taxon>Coelurosauria</taxon>
        <taxon>Aves</taxon>
        <taxon>Neognathae</taxon>
        <taxon>Neoaves</taxon>
        <taxon>Telluraves</taxon>
        <taxon>Australaves</taxon>
        <taxon>Passeriformes</taxon>
        <taxon>Passeroidea</taxon>
        <taxon>Estrildidae</taxon>
        <taxon>Estrildinae</taxon>
        <taxon>Lonchura</taxon>
    </lineage>
</organism>
<dbReference type="PANTHER" id="PTHR11890:SF26">
    <property type="entry name" value="INTERLEUKIN-1 RECEPTOR TYPE 1"/>
    <property type="match status" value="1"/>
</dbReference>
<keyword evidence="8" id="KW-0520">NAD</keyword>
<keyword evidence="10" id="KW-1015">Disulfide bond</keyword>
<dbReference type="SMART" id="SM00255">
    <property type="entry name" value="TIR"/>
    <property type="match status" value="1"/>
</dbReference>
<evidence type="ECO:0000256" key="5">
    <source>
        <dbReference type="ARBA" id="ARBA00022737"/>
    </source>
</evidence>
<keyword evidence="11 17" id="KW-0675">Receptor</keyword>
<evidence type="ECO:0000259" key="15">
    <source>
        <dbReference type="PROSITE" id="PS50104"/>
    </source>
</evidence>
<evidence type="ECO:0000256" key="14">
    <source>
        <dbReference type="ARBA" id="ARBA00023319"/>
    </source>
</evidence>
<dbReference type="GO" id="GO:0016787">
    <property type="term" value="F:hydrolase activity"/>
    <property type="evidence" value="ECO:0007669"/>
    <property type="project" value="UniProtKB-KW"/>
</dbReference>
<keyword evidence="12" id="KW-0325">Glycoprotein</keyword>
<dbReference type="STRING" id="299123.ENSLSDP00000021907"/>
<evidence type="ECO:0000256" key="8">
    <source>
        <dbReference type="ARBA" id="ARBA00023027"/>
    </source>
</evidence>
<dbReference type="SUPFAM" id="SSF52200">
    <property type="entry name" value="Toll/Interleukin receptor TIR domain"/>
    <property type="match status" value="1"/>
</dbReference>
<dbReference type="InterPro" id="IPR003598">
    <property type="entry name" value="Ig_sub2"/>
</dbReference>
<dbReference type="PRINTS" id="PR01536">
    <property type="entry name" value="INTRLKN1R12F"/>
</dbReference>
<keyword evidence="14" id="KW-0393">Immunoglobulin domain</keyword>
<dbReference type="InterPro" id="IPR000157">
    <property type="entry name" value="TIR_dom"/>
</dbReference>
<keyword evidence="13" id="KW-0395">Inflammatory response</keyword>
<keyword evidence="9" id="KW-0472">Membrane</keyword>
<protein>
    <submittedName>
        <fullName evidence="17">Interleukin-1 receptor type 1</fullName>
    </submittedName>
</protein>
<dbReference type="EMBL" id="MUZQ01000105">
    <property type="protein sequence ID" value="OWK58218.1"/>
    <property type="molecule type" value="Genomic_DNA"/>
</dbReference>
<dbReference type="SMART" id="SM00408">
    <property type="entry name" value="IGc2"/>
    <property type="match status" value="1"/>
</dbReference>
<dbReference type="FunFam" id="2.60.40.10:FF:000188">
    <property type="entry name" value="Interleukin-1 receptor accessory protein-like 1"/>
    <property type="match status" value="1"/>
</dbReference>
<dbReference type="InterPro" id="IPR035897">
    <property type="entry name" value="Toll_tir_struct_dom_sf"/>
</dbReference>
<reference evidence="17 18" key="1">
    <citation type="submission" date="2017-05" db="EMBL/GenBank/DDBJ databases">
        <title>Genome of assembly of the Bengalese finch, Lonchura striata domestica.</title>
        <authorList>
            <person name="Colquitt B.M."/>
            <person name="Brainard M.S."/>
        </authorList>
    </citation>
    <scope>NUCLEOTIDE SEQUENCE [LARGE SCALE GENOMIC DNA]</scope>
    <source>
        <strain evidence="17">White83orange57</strain>
    </source>
</reference>
<feature type="domain" description="Ig-like" evidence="16">
    <location>
        <begin position="149"/>
        <end position="225"/>
    </location>
</feature>
<keyword evidence="6" id="KW-0378">Hydrolase</keyword>
<feature type="domain" description="TIR" evidence="15">
    <location>
        <begin position="345"/>
        <end position="499"/>
    </location>
</feature>
<accession>A0A218UX53</accession>
<gene>
    <name evidence="17" type="primary">IL1R1</name>
    <name evidence="17" type="ORF">RLOC_00009459</name>
</gene>
<dbReference type="InterPro" id="IPR015621">
    <property type="entry name" value="IL-1_rcpt_fam"/>
</dbReference>
<keyword evidence="18" id="KW-1185">Reference proteome</keyword>
<dbReference type="InterPro" id="IPR004076">
    <property type="entry name" value="IL-1_rcpt_I-typ"/>
</dbReference>
<dbReference type="InterPro" id="IPR007110">
    <property type="entry name" value="Ig-like_dom"/>
</dbReference>
<dbReference type="PROSITE" id="PS50835">
    <property type="entry name" value="IG_LIKE"/>
    <property type="match status" value="2"/>
</dbReference>
<dbReference type="GO" id="GO:0016020">
    <property type="term" value="C:membrane"/>
    <property type="evidence" value="ECO:0007669"/>
    <property type="project" value="UniProtKB-SubCell"/>
</dbReference>
<keyword evidence="3" id="KW-0812">Transmembrane</keyword>
<evidence type="ECO:0000256" key="1">
    <source>
        <dbReference type="ARBA" id="ARBA00004479"/>
    </source>
</evidence>
<evidence type="ECO:0000313" key="18">
    <source>
        <dbReference type="Proteomes" id="UP000197619"/>
    </source>
</evidence>
<dbReference type="GO" id="GO:0006954">
    <property type="term" value="P:inflammatory response"/>
    <property type="evidence" value="ECO:0007669"/>
    <property type="project" value="UniProtKB-KW"/>
</dbReference>